<dbReference type="EMBL" id="AXCY01000162">
    <property type="protein sequence ID" value="KGM08754.1"/>
    <property type="molecule type" value="Genomic_DNA"/>
</dbReference>
<evidence type="ECO:0000313" key="2">
    <source>
        <dbReference type="Proteomes" id="UP000029839"/>
    </source>
</evidence>
<comment type="caution">
    <text evidence="1">The sequence shown here is derived from an EMBL/GenBank/DDBJ whole genome shotgun (WGS) entry which is preliminary data.</text>
</comment>
<keyword evidence="2" id="KW-1185">Reference proteome</keyword>
<proteinExistence type="predicted"/>
<sequence>MRFTCRNESREYTLDMDYFVTDETVYPPYVKPLRTKNKKDRIFKQMATIFHNTQVKAWYDVADWLFKLYEMELGTAHKDAEYMRLKDSMPIRCEMVKELERIGEDPSDERLLDSLYKVRYQTWENQWKANGTRERIERLVRLINLWEEGRDRKLSSVTGMYMPRSKRNLKGLPNLPNT</sequence>
<gene>
    <name evidence="1" type="ORF">N868_06430</name>
</gene>
<protein>
    <submittedName>
        <fullName evidence="1">Uncharacterized protein</fullName>
    </submittedName>
</protein>
<organism evidence="1 2">
    <name type="scientific">Cellulomonas carbonis T26</name>
    <dbReference type="NCBI Taxonomy" id="947969"/>
    <lineage>
        <taxon>Bacteria</taxon>
        <taxon>Bacillati</taxon>
        <taxon>Actinomycetota</taxon>
        <taxon>Actinomycetes</taxon>
        <taxon>Micrococcales</taxon>
        <taxon>Cellulomonadaceae</taxon>
        <taxon>Cellulomonas</taxon>
    </lineage>
</organism>
<reference evidence="1 2" key="2">
    <citation type="journal article" date="2015" name="Stand. Genomic Sci.">
        <title>Draft genome sequence of Cellulomonas carbonis T26(T) and comparative analysis of six Cellulomonas genomes.</title>
        <authorList>
            <person name="Zhuang W."/>
            <person name="Zhang S."/>
            <person name="Xia X."/>
            <person name="Wang G."/>
        </authorList>
    </citation>
    <scope>NUCLEOTIDE SEQUENCE [LARGE SCALE GENOMIC DNA]</scope>
    <source>
        <strain evidence="1 2">T26</strain>
    </source>
</reference>
<dbReference type="Proteomes" id="UP000029839">
    <property type="component" value="Unassembled WGS sequence"/>
</dbReference>
<reference evidence="1 2" key="1">
    <citation type="submission" date="2013-08" db="EMBL/GenBank/DDBJ databases">
        <title>Genome sequencing of Cellulomonas carbonis T26.</title>
        <authorList>
            <person name="Chen F."/>
            <person name="Li Y."/>
            <person name="Wang G."/>
        </authorList>
    </citation>
    <scope>NUCLEOTIDE SEQUENCE [LARGE SCALE GENOMIC DNA]</scope>
    <source>
        <strain evidence="1 2">T26</strain>
    </source>
</reference>
<dbReference type="AlphaFoldDB" id="A0A0A0BNY2"/>
<evidence type="ECO:0000313" key="1">
    <source>
        <dbReference type="EMBL" id="KGM08754.1"/>
    </source>
</evidence>
<name>A0A0A0BNY2_9CELL</name>
<accession>A0A0A0BNY2</accession>